<dbReference type="Proteomes" id="UP000242254">
    <property type="component" value="Unassembled WGS sequence"/>
</dbReference>
<feature type="region of interest" description="Disordered" evidence="1">
    <location>
        <begin position="1"/>
        <end position="21"/>
    </location>
</feature>
<dbReference type="RefSeq" id="XP_023460914.1">
    <property type="nucleotide sequence ID" value="XM_023614472.1"/>
</dbReference>
<feature type="compositionally biased region" description="Polar residues" evidence="1">
    <location>
        <begin position="1"/>
        <end position="15"/>
    </location>
</feature>
<name>A0A2G4SFP3_RHIZD</name>
<reference evidence="2 3" key="1">
    <citation type="journal article" date="2016" name="Proc. Natl. Acad. Sci. U.S.A.">
        <title>Lipid metabolic changes in an early divergent fungus govern the establishment of a mutualistic symbiosis with endobacteria.</title>
        <authorList>
            <person name="Lastovetsky O.A."/>
            <person name="Gaspar M.L."/>
            <person name="Mondo S.J."/>
            <person name="LaButti K.M."/>
            <person name="Sandor L."/>
            <person name="Grigoriev I.V."/>
            <person name="Henry S.A."/>
            <person name="Pawlowska T.E."/>
        </authorList>
    </citation>
    <scope>NUCLEOTIDE SEQUENCE [LARGE SCALE GENOMIC DNA]</scope>
    <source>
        <strain evidence="2 3">ATCC 52813</strain>
    </source>
</reference>
<protein>
    <submittedName>
        <fullName evidence="2">Uncharacterized protein</fullName>
    </submittedName>
</protein>
<dbReference type="EMBL" id="KZ303898">
    <property type="protein sequence ID" value="PHZ07206.1"/>
    <property type="molecule type" value="Genomic_DNA"/>
</dbReference>
<dbReference type="GeneID" id="35445461"/>
<organism evidence="2 3">
    <name type="scientific">Rhizopus microsporus ATCC 52813</name>
    <dbReference type="NCBI Taxonomy" id="1340429"/>
    <lineage>
        <taxon>Eukaryota</taxon>
        <taxon>Fungi</taxon>
        <taxon>Fungi incertae sedis</taxon>
        <taxon>Mucoromycota</taxon>
        <taxon>Mucoromycotina</taxon>
        <taxon>Mucoromycetes</taxon>
        <taxon>Mucorales</taxon>
        <taxon>Mucorineae</taxon>
        <taxon>Rhizopodaceae</taxon>
        <taxon>Rhizopus</taxon>
    </lineage>
</organism>
<keyword evidence="3" id="KW-1185">Reference proteome</keyword>
<gene>
    <name evidence="2" type="ORF">RHIMIDRAFT_305307</name>
</gene>
<accession>A0A2G4SFP3</accession>
<evidence type="ECO:0000256" key="1">
    <source>
        <dbReference type="SAM" id="MobiDB-lite"/>
    </source>
</evidence>
<evidence type="ECO:0000313" key="2">
    <source>
        <dbReference type="EMBL" id="PHZ07206.1"/>
    </source>
</evidence>
<sequence length="73" mass="8165">MTLRTQSRLSASLSTGGRPPLLTLRPGKRSFLSLSMKVRLTPARLVIFLEDKLVDRSDRMSSSADLEIARILH</sequence>
<dbReference type="AlphaFoldDB" id="A0A2G4SFP3"/>
<evidence type="ECO:0000313" key="3">
    <source>
        <dbReference type="Proteomes" id="UP000242254"/>
    </source>
</evidence>
<proteinExistence type="predicted"/>